<dbReference type="Proteomes" id="UP000664859">
    <property type="component" value="Unassembled WGS sequence"/>
</dbReference>
<gene>
    <name evidence="5" type="ORF">JKP88DRAFT_207170</name>
</gene>
<keyword evidence="3" id="KW-0472">Membrane</keyword>
<dbReference type="Pfam" id="PF00264">
    <property type="entry name" value="Tyrosinase"/>
    <property type="match status" value="1"/>
</dbReference>
<keyword evidence="6" id="KW-1185">Reference proteome</keyword>
<dbReference type="GO" id="GO:0046872">
    <property type="term" value="F:metal ion binding"/>
    <property type="evidence" value="ECO:0007669"/>
    <property type="project" value="UniProtKB-KW"/>
</dbReference>
<dbReference type="EMBL" id="JAFCMP010000094">
    <property type="protein sequence ID" value="KAG5187115.1"/>
    <property type="molecule type" value="Genomic_DNA"/>
</dbReference>
<organism evidence="5 6">
    <name type="scientific">Tribonema minus</name>
    <dbReference type="NCBI Taxonomy" id="303371"/>
    <lineage>
        <taxon>Eukaryota</taxon>
        <taxon>Sar</taxon>
        <taxon>Stramenopiles</taxon>
        <taxon>Ochrophyta</taxon>
        <taxon>PX clade</taxon>
        <taxon>Xanthophyceae</taxon>
        <taxon>Tribonematales</taxon>
        <taxon>Tribonemataceae</taxon>
        <taxon>Tribonema</taxon>
    </lineage>
</organism>
<dbReference type="InterPro" id="IPR050316">
    <property type="entry name" value="Tyrosinase/Hemocyanin"/>
</dbReference>
<dbReference type="OrthoDB" id="199749at2759"/>
<reference evidence="5" key="1">
    <citation type="submission" date="2021-02" db="EMBL/GenBank/DDBJ databases">
        <title>First Annotated Genome of the Yellow-green Alga Tribonema minus.</title>
        <authorList>
            <person name="Mahan K.M."/>
        </authorList>
    </citation>
    <scope>NUCLEOTIDE SEQUENCE</scope>
    <source>
        <strain evidence="5">UTEX B ZZ1240</strain>
    </source>
</reference>
<evidence type="ECO:0000256" key="3">
    <source>
        <dbReference type="SAM" id="Phobius"/>
    </source>
</evidence>
<dbReference type="GO" id="GO:0016491">
    <property type="term" value="F:oxidoreductase activity"/>
    <property type="evidence" value="ECO:0007669"/>
    <property type="project" value="InterPro"/>
</dbReference>
<name>A0A835Z8Z2_9STRA</name>
<keyword evidence="3" id="KW-1133">Transmembrane helix</keyword>
<sequence>MGRRTVLDQRQGQWLGAVAVLGLGVASLIVNAPVDSTHVADLARARGPPSIEKPLATATAALATDLKQLTVEMSNVYTQDGGGSPSVYYPWDYIAEPYKVTTFELVDEDLPDSSDSLDYRWILDGHLQGVGKSTQAVFTTIGNYTMTVEAFWPGVDADLATLLSTNITVVVKYVRREIRQLIDQDREAFFSAVSVLQRVPTRVGQRLYGSDYYSKDYLVRMHLYFGGTADCDHWHQGPGFVTSHMAYTLMFEKALQAVNPSVSVPYWDFTLESTFYEPATWRDSPVFSGDWFGEASPDNDLHTPNKGRFAYVPTMNNAREFSKVYNSYGLLRAPWNADPTPFMTRSKKVYGLDNNMKPSGCLEYAKVIRMGNWMDLARQLNSAAHGHIHETVGGSWNHAFGSEVNASDTIYSFAHQIQASALSKDVWRAGYLLCADGCDPSLPASTCECECSEDSMQGQDPYDVLLNSGVLATALYFDTNGTLISSFVAEDGEVHYQLEGYTEEESAVIYQDLLTTLCNPGHIGDMFQATSSNDITFWVLHPTMDRLWHYVRLTNASSYNETWEDTATCYGHNPTDIQPFKGLFGDSDGSGRDYYTNAELYDALHPASDAMPYVYADFNWDHCTALGYRMKPVSD</sequence>
<evidence type="ECO:0000313" key="5">
    <source>
        <dbReference type="EMBL" id="KAG5187115.1"/>
    </source>
</evidence>
<comment type="caution">
    <text evidence="5">The sequence shown here is derived from an EMBL/GenBank/DDBJ whole genome shotgun (WGS) entry which is preliminary data.</text>
</comment>
<evidence type="ECO:0000256" key="1">
    <source>
        <dbReference type="ARBA" id="ARBA00022723"/>
    </source>
</evidence>
<accession>A0A835Z8Z2</accession>
<proteinExistence type="predicted"/>
<keyword evidence="1" id="KW-0479">Metal-binding</keyword>
<dbReference type="InterPro" id="IPR002227">
    <property type="entry name" value="Tyrosinase_Cu-bd"/>
</dbReference>
<dbReference type="PANTHER" id="PTHR11474">
    <property type="entry name" value="TYROSINASE FAMILY MEMBER"/>
    <property type="match status" value="1"/>
</dbReference>
<protein>
    <submittedName>
        <fullName evidence="5">Tyrosinase-like protein 2</fullName>
    </submittedName>
</protein>
<feature type="domain" description="Tyrosinase copper-binding" evidence="4">
    <location>
        <begin position="216"/>
        <end position="402"/>
    </location>
</feature>
<evidence type="ECO:0000256" key="2">
    <source>
        <dbReference type="ARBA" id="ARBA00023008"/>
    </source>
</evidence>
<evidence type="ECO:0000259" key="4">
    <source>
        <dbReference type="Pfam" id="PF00264"/>
    </source>
</evidence>
<dbReference type="InterPro" id="IPR008922">
    <property type="entry name" value="Di-copper_centre_dom_sf"/>
</dbReference>
<dbReference type="PANTHER" id="PTHR11474:SF126">
    <property type="entry name" value="TYROSINASE-LIKE PROTEIN TYR-1-RELATED"/>
    <property type="match status" value="1"/>
</dbReference>
<keyword evidence="3" id="KW-0812">Transmembrane</keyword>
<dbReference type="Gene3D" id="1.10.1280.10">
    <property type="entry name" value="Di-copper center containing domain from catechol oxidase"/>
    <property type="match status" value="2"/>
</dbReference>
<dbReference type="AlphaFoldDB" id="A0A835Z8Z2"/>
<evidence type="ECO:0000313" key="6">
    <source>
        <dbReference type="Proteomes" id="UP000664859"/>
    </source>
</evidence>
<feature type="transmembrane region" description="Helical" evidence="3">
    <location>
        <begin position="12"/>
        <end position="30"/>
    </location>
</feature>
<keyword evidence="2" id="KW-0186">Copper</keyword>
<dbReference type="SUPFAM" id="SSF48056">
    <property type="entry name" value="Di-copper centre-containing domain"/>
    <property type="match status" value="2"/>
</dbReference>